<evidence type="ECO:0000259" key="2">
    <source>
        <dbReference type="PROSITE" id="PS50025"/>
    </source>
</evidence>
<dbReference type="PROSITE" id="PS50025">
    <property type="entry name" value="LAM_G_DOMAIN"/>
    <property type="match status" value="2"/>
</dbReference>
<dbReference type="SMART" id="SM00282">
    <property type="entry name" value="LamG"/>
    <property type="match status" value="2"/>
</dbReference>
<dbReference type="OrthoDB" id="9795421at2"/>
<feature type="domain" description="Laminin G" evidence="2">
    <location>
        <begin position="294"/>
        <end position="486"/>
    </location>
</feature>
<dbReference type="CDD" id="cd12797">
    <property type="entry name" value="M23_peptidase"/>
    <property type="match status" value="1"/>
</dbReference>
<dbReference type="SUPFAM" id="SSF51261">
    <property type="entry name" value="Duplicated hybrid motif"/>
    <property type="match status" value="1"/>
</dbReference>
<keyword evidence="1" id="KW-0732">Signal</keyword>
<protein>
    <recommendedName>
        <fullName evidence="2">Laminin G domain-containing protein</fullName>
    </recommendedName>
</protein>
<sequence>MKVICRLFIIFFIFNSNSFAISNSDLLLYIPVNNSLEDYSGLEHIGIGIPIFSLGKNDEAKGALNFNSNNSNILSFSDKGDFIATEQLSISLWFKALGDGTLVQQGSTCPTTGMNSSFRVSIENGYIYAKGNFDDLTTGVDASHHISKSENPIALDGSWHHLAVNFDAGEITIYLDSNQVSTSTSKYANGQSSSSPSQIMINSLAPVYLGAGHSYCNNSVGNIDLFNGAIDELRVYKRVLSTSELIELASNTMPNAITIMKFSGNILDSSLSGNDASGTPVFLENRFNNSMCSVSFSDNTIDNVLQISDNTDYERNNSFSMTFYFRASSNGTLIQQGSTCPTTGMNSSFRVSIENGYIYAKGNFDDQDPNIDASHHISKSENPIVLDGSWHHLAVNFDAGEITIYLDSNQVSTSTSKYTNGQSSSSPSQIMINSLAPIYLGAGHSYCNNSVGNVNLFSGAIDDLYIYTSTLTISQIELNSNLPNRCEIENPTTRFTSITPLNAILNQLTTFTVFGENMTDTTAFWIGDCEGMVALSGGTATERRFQCTPQHTTGIKDGTVKNESGGSIQFPFSVAIDSQPSTVSFTSVTPLNAILNQLTTFTVFGENMTDTTAFWIGDCEGMVALSGGTATERRFQCTPQHTTGIKDGIVKNESGGSIQFPFSISIATNQSYSKPLSTYPDRGGFIGFGHITNRSYHVGSDYRSTVGTEVYAICAGTVFKANTDFSGFGGYNPTLSGGAIIINHSCGNRNFYAIYGHLNPSVNIGDTIQGGQMIGTITDYIDAGRHWPHLHLGIYTGNTFPSSGWGYSDNVSNWHDPEIFLPFMDSGMPGVSIGDNSIGKENQCAVVDLETFEIQLPCVQIHTSTYALNLKFIPNDPPYTFGINTSSLELLSETQSFPEYCSYFPFNQREQLHINCLKTIPNNGQVFWADLDVIHGDDIQLKLLDLGIKY</sequence>
<dbReference type="GO" id="GO:0016020">
    <property type="term" value="C:membrane"/>
    <property type="evidence" value="ECO:0007669"/>
    <property type="project" value="UniProtKB-SubCell"/>
</dbReference>
<organism evidence="3 4">
    <name type="scientific">Candidatus Venteria ishoeyi</name>
    <dbReference type="NCBI Taxonomy" id="1899563"/>
    <lineage>
        <taxon>Bacteria</taxon>
        <taxon>Pseudomonadati</taxon>
        <taxon>Pseudomonadota</taxon>
        <taxon>Gammaproteobacteria</taxon>
        <taxon>Thiotrichales</taxon>
        <taxon>Thiotrichaceae</taxon>
        <taxon>Venteria</taxon>
    </lineage>
</organism>
<accession>A0A1H6FA46</accession>
<dbReference type="EMBL" id="FMSV02000422">
    <property type="protein sequence ID" value="SEH06026.1"/>
    <property type="molecule type" value="Genomic_DNA"/>
</dbReference>
<evidence type="ECO:0000256" key="1">
    <source>
        <dbReference type="SAM" id="SignalP"/>
    </source>
</evidence>
<dbReference type="Gene3D" id="2.70.70.10">
    <property type="entry name" value="Glucose Permease (Domain IIA)"/>
    <property type="match status" value="1"/>
</dbReference>
<feature type="chain" id="PRO_5014738005" description="Laminin G domain-containing protein" evidence="1">
    <location>
        <begin position="21"/>
        <end position="950"/>
    </location>
</feature>
<dbReference type="Proteomes" id="UP000236724">
    <property type="component" value="Unassembled WGS sequence"/>
</dbReference>
<name>A0A1H6FA46_9GAMM</name>
<reference evidence="3 4" key="1">
    <citation type="submission" date="2016-10" db="EMBL/GenBank/DDBJ databases">
        <authorList>
            <person name="de Groot N.N."/>
        </authorList>
    </citation>
    <scope>NUCLEOTIDE SEQUENCE [LARGE SCALE GENOMIC DNA]</scope>
    <source>
        <strain evidence="3">MBHS1</strain>
    </source>
</reference>
<evidence type="ECO:0000313" key="4">
    <source>
        <dbReference type="Proteomes" id="UP000236724"/>
    </source>
</evidence>
<proteinExistence type="predicted"/>
<dbReference type="Pfam" id="PF01551">
    <property type="entry name" value="Peptidase_M23"/>
    <property type="match status" value="1"/>
</dbReference>
<dbReference type="Pfam" id="PF13385">
    <property type="entry name" value="Laminin_G_3"/>
    <property type="match status" value="2"/>
</dbReference>
<gene>
    <name evidence="3" type="ORF">MBHS_01881</name>
</gene>
<dbReference type="InterPro" id="IPR013320">
    <property type="entry name" value="ConA-like_dom_sf"/>
</dbReference>
<evidence type="ECO:0000313" key="3">
    <source>
        <dbReference type="EMBL" id="SEH06026.1"/>
    </source>
</evidence>
<keyword evidence="4" id="KW-1185">Reference proteome</keyword>
<dbReference type="PANTHER" id="PTHR15036">
    <property type="entry name" value="PIKACHURIN-LIKE PROTEIN"/>
    <property type="match status" value="1"/>
</dbReference>
<feature type="signal peptide" evidence="1">
    <location>
        <begin position="1"/>
        <end position="20"/>
    </location>
</feature>
<dbReference type="AlphaFoldDB" id="A0A1H6FA46"/>
<dbReference type="Gene3D" id="2.60.120.200">
    <property type="match status" value="2"/>
</dbReference>
<dbReference type="InterPro" id="IPR016047">
    <property type="entry name" value="M23ase_b-sheet_dom"/>
</dbReference>
<dbReference type="InterPro" id="IPR011055">
    <property type="entry name" value="Dup_hybrid_motif"/>
</dbReference>
<feature type="domain" description="Laminin G" evidence="2">
    <location>
        <begin position="63"/>
        <end position="292"/>
    </location>
</feature>
<dbReference type="SUPFAM" id="SSF49899">
    <property type="entry name" value="Concanavalin A-like lectins/glucanases"/>
    <property type="match status" value="2"/>
</dbReference>
<dbReference type="InterPro" id="IPR050372">
    <property type="entry name" value="Neurexin-related_CASP"/>
</dbReference>
<dbReference type="InterPro" id="IPR001791">
    <property type="entry name" value="Laminin_G"/>
</dbReference>
<dbReference type="CDD" id="cd00110">
    <property type="entry name" value="LamG"/>
    <property type="match status" value="1"/>
</dbReference>
<dbReference type="PANTHER" id="PTHR15036:SF49">
    <property type="entry name" value="AXOTACTIN"/>
    <property type="match status" value="1"/>
</dbReference>